<evidence type="ECO:0000313" key="3">
    <source>
        <dbReference type="Proteomes" id="UP000264702"/>
    </source>
</evidence>
<dbReference type="Proteomes" id="UP000264702">
    <property type="component" value="Unassembled WGS sequence"/>
</dbReference>
<gene>
    <name evidence="2" type="ORF">D0Y96_16275</name>
</gene>
<organism evidence="2 3">
    <name type="scientific">Paracidobacterium acidisoli</name>
    <dbReference type="NCBI Taxonomy" id="2303751"/>
    <lineage>
        <taxon>Bacteria</taxon>
        <taxon>Pseudomonadati</taxon>
        <taxon>Acidobacteriota</taxon>
        <taxon>Terriglobia</taxon>
        <taxon>Terriglobales</taxon>
        <taxon>Acidobacteriaceae</taxon>
        <taxon>Paracidobacterium</taxon>
    </lineage>
</organism>
<accession>A0A372IK07</accession>
<keyword evidence="1" id="KW-0812">Transmembrane</keyword>
<keyword evidence="3" id="KW-1185">Reference proteome</keyword>
<reference evidence="2 3" key="1">
    <citation type="submission" date="2018-08" db="EMBL/GenBank/DDBJ databases">
        <title>Acidipila sp. 4G-K13, an acidobacterium isolated from forest soil.</title>
        <authorList>
            <person name="Gao Z.-H."/>
            <person name="Qiu L.-H."/>
        </authorList>
    </citation>
    <scope>NUCLEOTIDE SEQUENCE [LARGE SCALE GENOMIC DNA]</scope>
    <source>
        <strain evidence="2 3">4G-K13</strain>
    </source>
</reference>
<comment type="caution">
    <text evidence="2">The sequence shown here is derived from an EMBL/GenBank/DDBJ whole genome shotgun (WGS) entry which is preliminary data.</text>
</comment>
<evidence type="ECO:0000256" key="1">
    <source>
        <dbReference type="SAM" id="Phobius"/>
    </source>
</evidence>
<feature type="transmembrane region" description="Helical" evidence="1">
    <location>
        <begin position="70"/>
        <end position="91"/>
    </location>
</feature>
<protein>
    <recommendedName>
        <fullName evidence="4">DUF2243 domain-containing protein</fullName>
    </recommendedName>
</protein>
<dbReference type="EMBL" id="QVQT01000006">
    <property type="protein sequence ID" value="RFU15247.1"/>
    <property type="molecule type" value="Genomic_DNA"/>
</dbReference>
<feature type="transmembrane region" description="Helical" evidence="1">
    <location>
        <begin position="98"/>
        <end position="119"/>
    </location>
</feature>
<evidence type="ECO:0000313" key="2">
    <source>
        <dbReference type="EMBL" id="RFU15247.1"/>
    </source>
</evidence>
<keyword evidence="1" id="KW-0472">Membrane</keyword>
<sequence>MVACIAARARSGSTVPVPSVHTGGPARLAGALGLLELAQLLDLAFNTRWILHRWFQAQFIALHLYDQRRIVQTVLLILLALVLMLLLGRVFRRLRGRAWAAVATAGGCLSFSFWCVEVISLHQIDRILYTARDGLLTIGWLWIFAALLISIGIMMDAFTSPARG</sequence>
<keyword evidence="1" id="KW-1133">Transmembrane helix</keyword>
<name>A0A372IK07_9BACT</name>
<proteinExistence type="predicted"/>
<dbReference type="AlphaFoldDB" id="A0A372IK07"/>
<feature type="transmembrane region" description="Helical" evidence="1">
    <location>
        <begin position="139"/>
        <end position="158"/>
    </location>
</feature>
<evidence type="ECO:0008006" key="4">
    <source>
        <dbReference type="Google" id="ProtNLM"/>
    </source>
</evidence>